<evidence type="ECO:0000256" key="2">
    <source>
        <dbReference type="ARBA" id="ARBA00022771"/>
    </source>
</evidence>
<organism evidence="7 8">
    <name type="scientific">Triplophysa rosa</name>
    <name type="common">Cave loach</name>
    <dbReference type="NCBI Taxonomy" id="992332"/>
    <lineage>
        <taxon>Eukaryota</taxon>
        <taxon>Metazoa</taxon>
        <taxon>Chordata</taxon>
        <taxon>Craniata</taxon>
        <taxon>Vertebrata</taxon>
        <taxon>Euteleostomi</taxon>
        <taxon>Actinopterygii</taxon>
        <taxon>Neopterygii</taxon>
        <taxon>Teleostei</taxon>
        <taxon>Ostariophysi</taxon>
        <taxon>Cypriniformes</taxon>
        <taxon>Nemacheilidae</taxon>
        <taxon>Triplophysa</taxon>
    </lineage>
</organism>
<dbReference type="Proteomes" id="UP001059041">
    <property type="component" value="Linkage Group LG9"/>
</dbReference>
<comment type="caution">
    <text evidence="7">The sequence shown here is derived from an EMBL/GenBank/DDBJ whole genome shotgun (WGS) entry which is preliminary data.</text>
</comment>
<dbReference type="SUPFAM" id="SSF57850">
    <property type="entry name" value="RING/U-box"/>
    <property type="match status" value="1"/>
</dbReference>
<evidence type="ECO:0000259" key="5">
    <source>
        <dbReference type="PROSITE" id="PS50089"/>
    </source>
</evidence>
<keyword evidence="7" id="KW-0436">Ligase</keyword>
<feature type="domain" description="RING-type" evidence="5">
    <location>
        <begin position="14"/>
        <end position="57"/>
    </location>
</feature>
<dbReference type="AlphaFoldDB" id="A0A9W8C1H2"/>
<dbReference type="InterPro" id="IPR017907">
    <property type="entry name" value="Znf_RING_CS"/>
</dbReference>
<dbReference type="SMART" id="SM00184">
    <property type="entry name" value="RING"/>
    <property type="match status" value="1"/>
</dbReference>
<evidence type="ECO:0000259" key="6">
    <source>
        <dbReference type="PROSITE" id="PS50119"/>
    </source>
</evidence>
<dbReference type="GO" id="GO:0008270">
    <property type="term" value="F:zinc ion binding"/>
    <property type="evidence" value="ECO:0007669"/>
    <property type="project" value="UniProtKB-KW"/>
</dbReference>
<dbReference type="InterPro" id="IPR051051">
    <property type="entry name" value="E3_ubiq-ligase_TRIM/RNF"/>
</dbReference>
<keyword evidence="8" id="KW-1185">Reference proteome</keyword>
<dbReference type="PROSITE" id="PS50119">
    <property type="entry name" value="ZF_BBOX"/>
    <property type="match status" value="1"/>
</dbReference>
<dbReference type="InterPro" id="IPR013083">
    <property type="entry name" value="Znf_RING/FYVE/PHD"/>
</dbReference>
<dbReference type="EMBL" id="JAFHDT010000009">
    <property type="protein sequence ID" value="KAI7805497.1"/>
    <property type="molecule type" value="Genomic_DNA"/>
</dbReference>
<dbReference type="InterPro" id="IPR000315">
    <property type="entry name" value="Znf_B-box"/>
</dbReference>
<dbReference type="PANTHER" id="PTHR25465:SF75">
    <property type="entry name" value="E3 UBIQUITIN_ISG15 LIGASE TRIM25-RELATED"/>
    <property type="match status" value="1"/>
</dbReference>
<dbReference type="Gene3D" id="4.10.830.40">
    <property type="match status" value="1"/>
</dbReference>
<dbReference type="Pfam" id="PF25600">
    <property type="entry name" value="TRIM_CC"/>
    <property type="match status" value="1"/>
</dbReference>
<evidence type="ECO:0000256" key="4">
    <source>
        <dbReference type="PROSITE-ProRule" id="PRU00024"/>
    </source>
</evidence>
<sequence length="375" mass="42818">MEGSSSDAQNPLNCPICLDILKDPVTTSCGHSFCMNCIKKVWDREIQSGVCSCPNCRQTFNQRPTLRKSTVLAEIVKGVKYAPIAGPGDEGCDVCRVQKRKAIKSCLVCLASYCQIHVQPHYASETFKKHKLVEPGLQQQICSQHHKALEIYCQDDRKCICVLCTGDKHRGHRTISAAAEMVEKQKELKIRRRNIKRNMTNRKKKVEEFGKAVNQHKRSALEAVKETDNIFTEMINIIQERQAVVRAMVTTHMKQQVTQAENHIQMLNTEIHHLQEEDDQLEPLLQTEDYNYFFQNYSFSSGLSLRTSPSKDVNNVVTFENVTKSVSELKTQLEKVCVKHKDRISKTVADVQICKATSPFICKYSEIHENHYSTL</sequence>
<proteinExistence type="predicted"/>
<dbReference type="Pfam" id="PF00643">
    <property type="entry name" value="zf-B_box"/>
    <property type="match status" value="1"/>
</dbReference>
<dbReference type="InterPro" id="IPR058030">
    <property type="entry name" value="TRIM8/14/16/25/29/45/65_CC"/>
</dbReference>
<dbReference type="GO" id="GO:0016874">
    <property type="term" value="F:ligase activity"/>
    <property type="evidence" value="ECO:0007669"/>
    <property type="project" value="UniProtKB-KW"/>
</dbReference>
<dbReference type="Pfam" id="PF15227">
    <property type="entry name" value="zf-C3HC4_4"/>
    <property type="match status" value="1"/>
</dbReference>
<evidence type="ECO:0000256" key="1">
    <source>
        <dbReference type="ARBA" id="ARBA00022723"/>
    </source>
</evidence>
<accession>A0A9W8C1H2</accession>
<protein>
    <submittedName>
        <fullName evidence="7">E3 ubiquitin/ISG15 ligase TRIM25</fullName>
    </submittedName>
</protein>
<dbReference type="InterPro" id="IPR001841">
    <property type="entry name" value="Znf_RING"/>
</dbReference>
<evidence type="ECO:0000256" key="3">
    <source>
        <dbReference type="ARBA" id="ARBA00022833"/>
    </source>
</evidence>
<dbReference type="Gene3D" id="3.30.40.10">
    <property type="entry name" value="Zinc/RING finger domain, C3HC4 (zinc finger)"/>
    <property type="match status" value="1"/>
</dbReference>
<dbReference type="Gene3D" id="3.30.160.60">
    <property type="entry name" value="Classic Zinc Finger"/>
    <property type="match status" value="1"/>
</dbReference>
<dbReference type="SUPFAM" id="SSF57845">
    <property type="entry name" value="B-box zinc-binding domain"/>
    <property type="match status" value="1"/>
</dbReference>
<reference evidence="7" key="1">
    <citation type="submission" date="2021-02" db="EMBL/GenBank/DDBJ databases">
        <title>Comparative genomics reveals that relaxation of natural selection precedes convergent phenotypic evolution of cavefish.</title>
        <authorList>
            <person name="Peng Z."/>
        </authorList>
    </citation>
    <scope>NUCLEOTIDE SEQUENCE</scope>
    <source>
        <tissue evidence="7">Muscle</tissue>
    </source>
</reference>
<dbReference type="PANTHER" id="PTHR25465">
    <property type="entry name" value="B-BOX DOMAIN CONTAINING"/>
    <property type="match status" value="1"/>
</dbReference>
<dbReference type="PROSITE" id="PS00518">
    <property type="entry name" value="ZF_RING_1"/>
    <property type="match status" value="1"/>
</dbReference>
<gene>
    <name evidence="7" type="ORF">IRJ41_009595</name>
</gene>
<name>A0A9W8C1H2_TRIRA</name>
<keyword evidence="3" id="KW-0862">Zinc</keyword>
<keyword evidence="1" id="KW-0479">Metal-binding</keyword>
<keyword evidence="2 4" id="KW-0863">Zinc-finger</keyword>
<dbReference type="SMART" id="SM00336">
    <property type="entry name" value="BBOX"/>
    <property type="match status" value="1"/>
</dbReference>
<evidence type="ECO:0000313" key="7">
    <source>
        <dbReference type="EMBL" id="KAI7805497.1"/>
    </source>
</evidence>
<dbReference type="CDD" id="cd19769">
    <property type="entry name" value="Bbox2_TRIM16-like"/>
    <property type="match status" value="1"/>
</dbReference>
<dbReference type="PROSITE" id="PS50089">
    <property type="entry name" value="ZF_RING_2"/>
    <property type="match status" value="1"/>
</dbReference>
<feature type="domain" description="B box-type" evidence="6">
    <location>
        <begin position="137"/>
        <end position="177"/>
    </location>
</feature>
<evidence type="ECO:0000313" key="8">
    <source>
        <dbReference type="Proteomes" id="UP001059041"/>
    </source>
</evidence>